<comment type="caution">
    <text evidence="3">The sequence shown here is derived from an EMBL/GenBank/DDBJ whole genome shotgun (WGS) entry which is preliminary data.</text>
</comment>
<evidence type="ECO:0000259" key="2">
    <source>
        <dbReference type="Pfam" id="PF03732"/>
    </source>
</evidence>
<dbReference type="PANTHER" id="PTHR33240:SF15">
    <property type="entry name" value="GAG-PRO-LIKE PROTEIN"/>
    <property type="match status" value="1"/>
</dbReference>
<dbReference type="InterPro" id="IPR021109">
    <property type="entry name" value="Peptidase_aspartic_dom_sf"/>
</dbReference>
<dbReference type="Gene3D" id="2.40.70.10">
    <property type="entry name" value="Acid Proteases"/>
    <property type="match status" value="1"/>
</dbReference>
<feature type="region of interest" description="Disordered" evidence="1">
    <location>
        <begin position="938"/>
        <end position="964"/>
    </location>
</feature>
<feature type="region of interest" description="Disordered" evidence="1">
    <location>
        <begin position="76"/>
        <end position="261"/>
    </location>
</feature>
<feature type="region of interest" description="Disordered" evidence="1">
    <location>
        <begin position="530"/>
        <end position="614"/>
    </location>
</feature>
<dbReference type="InterPro" id="IPR005162">
    <property type="entry name" value="Retrotrans_gag_dom"/>
</dbReference>
<organism evidence="3 4">
    <name type="scientific">Heracleum sosnowskyi</name>
    <dbReference type="NCBI Taxonomy" id="360622"/>
    <lineage>
        <taxon>Eukaryota</taxon>
        <taxon>Viridiplantae</taxon>
        <taxon>Streptophyta</taxon>
        <taxon>Embryophyta</taxon>
        <taxon>Tracheophyta</taxon>
        <taxon>Spermatophyta</taxon>
        <taxon>Magnoliopsida</taxon>
        <taxon>eudicotyledons</taxon>
        <taxon>Gunneridae</taxon>
        <taxon>Pentapetalae</taxon>
        <taxon>asterids</taxon>
        <taxon>campanulids</taxon>
        <taxon>Apiales</taxon>
        <taxon>Apiaceae</taxon>
        <taxon>Apioideae</taxon>
        <taxon>apioid superclade</taxon>
        <taxon>Tordylieae</taxon>
        <taxon>Tordyliinae</taxon>
        <taxon>Heracleum</taxon>
    </lineage>
</organism>
<feature type="compositionally biased region" description="Basic and acidic residues" evidence="1">
    <location>
        <begin position="549"/>
        <end position="561"/>
    </location>
</feature>
<feature type="compositionally biased region" description="Basic and acidic residues" evidence="1">
    <location>
        <begin position="530"/>
        <end position="542"/>
    </location>
</feature>
<reference evidence="3" key="2">
    <citation type="submission" date="2023-05" db="EMBL/GenBank/DDBJ databases">
        <authorList>
            <person name="Schelkunov M.I."/>
        </authorList>
    </citation>
    <scope>NUCLEOTIDE SEQUENCE</scope>
    <source>
        <strain evidence="3">Hsosn_3</strain>
        <tissue evidence="3">Leaf</tissue>
    </source>
</reference>
<name>A0AAD8IPE9_9APIA</name>
<feature type="compositionally biased region" description="Basic and acidic residues" evidence="1">
    <location>
        <begin position="200"/>
        <end position="218"/>
    </location>
</feature>
<accession>A0AAD8IPE9</accession>
<dbReference type="AlphaFoldDB" id="A0AAD8IPE9"/>
<feature type="compositionally biased region" description="Acidic residues" evidence="1">
    <location>
        <begin position="946"/>
        <end position="957"/>
    </location>
</feature>
<evidence type="ECO:0000313" key="3">
    <source>
        <dbReference type="EMBL" id="KAK1389694.1"/>
    </source>
</evidence>
<feature type="compositionally biased region" description="Basic and acidic residues" evidence="1">
    <location>
        <begin position="76"/>
        <end position="107"/>
    </location>
</feature>
<gene>
    <name evidence="3" type="ORF">POM88_017872</name>
</gene>
<reference evidence="3" key="1">
    <citation type="submission" date="2023-02" db="EMBL/GenBank/DDBJ databases">
        <title>Genome of toxic invasive species Heracleum sosnowskyi carries increased number of genes despite the absence of recent whole-genome duplications.</title>
        <authorList>
            <person name="Schelkunov M."/>
            <person name="Shtratnikova V."/>
            <person name="Makarenko M."/>
            <person name="Klepikova A."/>
            <person name="Omelchenko D."/>
            <person name="Novikova G."/>
            <person name="Obukhova E."/>
            <person name="Bogdanov V."/>
            <person name="Penin A."/>
            <person name="Logacheva M."/>
        </authorList>
    </citation>
    <scope>NUCLEOTIDE SEQUENCE</scope>
    <source>
        <strain evidence="3">Hsosn_3</strain>
        <tissue evidence="3">Leaf</tissue>
    </source>
</reference>
<dbReference type="SUPFAM" id="SSF50630">
    <property type="entry name" value="Acid proteases"/>
    <property type="match status" value="1"/>
</dbReference>
<feature type="domain" description="Retrotransposon gag" evidence="2">
    <location>
        <begin position="408"/>
        <end position="498"/>
    </location>
</feature>
<feature type="region of interest" description="Disordered" evidence="1">
    <location>
        <begin position="1"/>
        <end position="53"/>
    </location>
</feature>
<dbReference type="Pfam" id="PF03732">
    <property type="entry name" value="Retrotrans_gag"/>
    <property type="match status" value="1"/>
</dbReference>
<dbReference type="PANTHER" id="PTHR33240">
    <property type="entry name" value="OS08G0508500 PROTEIN"/>
    <property type="match status" value="1"/>
</dbReference>
<dbReference type="Proteomes" id="UP001237642">
    <property type="component" value="Unassembled WGS sequence"/>
</dbReference>
<sequence length="1017" mass="115886">MTTSSFKVASPSFRSRKGGLDLPPPPPRPSDLREATTPNPTRSVPRLGGDPHVLMSNTELLSQIAHMGNTVNRMAERMQSLERERRLPECTRRSPDRRHTSTRDRRPPLTSSRRHSATERLHRPGKEPVTDLHRRIEIYQGTGQWRSRGGRRSPPGARYGNQEGEHRRNSQSDDDDVILNPGTQASRRPRPQEEQALNRQRIDEHRTSYERMEEDTNRDLVLLQNSQGGHRASRNREPYQFIRPRESTPQEPTYQHMEPTPQRSIYPRREPVQQQTEPIPQQGFPYQQRVSTPQQRQNPYLAMPSLLQQEHIPHIEPQGGTQTIPGLEGINVNALRRLIAQSEGQGGAIPDAAPSPFSTVVREAPLPPTFRGTGDLRFNGSTDPAEYIGRFNTEMELYQVGDLTKCRLLASTLRGNAHQWFQKLGPASITSWEQMRKMFLIQFQSSIHYAPPVTTLANIKQRDGETLQEYFKRFNAEVPTVRGASEEIIKNFLIAGVRVGTDFWKNLQREEPSTLAALYLQADPFKREEEALKRSDYGDAPRRSKRKERSPSPKTEKKNGRGDVNLVEDGEPTCLKSLSPKGNKGRDRFIRSRSPSPRSCPPPPPNRRENQTVPRKYYTPLTASIDYIYEITKSQGLYKKPTPLSRSATKDKGRYCAYHESHGHHTYACRQLKEDIEKLIKEGQLTDWVVKEVKKYKEEVPIKVTEVVECSREEKELEKPVFIREESIHTIFGGPHIGGDERNVIERYVREAQHPPLTNVNHLSERPPKLFKGEDIQIIFSEEDARWVHHPHSDALVVNVRIGPMNVHRVFVDTGSSVNILYYGTFKKMGLLDKEPTQGTTHIYGFTGDSVRVKGTIRLPLTLGEGSLSATQVFDFLVVDQPTHYNALLGRPVLKEMRIVTSIYHMSMKFPTPNGVGCIKGCQYDSHDCYSRMIKSSRKGSKGVGEDSDMPDFDQESMQETQVSFKPPHASTNMVYTIEFPEEGRLQEYEVLAINGTPIFFLEAPPFMGRTADMIKA</sequence>
<proteinExistence type="predicted"/>
<dbReference type="CDD" id="cd00303">
    <property type="entry name" value="retropepsin_like"/>
    <property type="match status" value="1"/>
</dbReference>
<evidence type="ECO:0000313" key="4">
    <source>
        <dbReference type="Proteomes" id="UP001237642"/>
    </source>
</evidence>
<keyword evidence="4" id="KW-1185">Reference proteome</keyword>
<protein>
    <recommendedName>
        <fullName evidence="2">Retrotransposon gag domain-containing protein</fullName>
    </recommendedName>
</protein>
<feature type="compositionally biased region" description="Basic and acidic residues" evidence="1">
    <location>
        <begin position="116"/>
        <end position="137"/>
    </location>
</feature>
<dbReference type="EMBL" id="JAUIZM010000004">
    <property type="protein sequence ID" value="KAK1389694.1"/>
    <property type="molecule type" value="Genomic_DNA"/>
</dbReference>
<feature type="compositionally biased region" description="Low complexity" evidence="1">
    <location>
        <begin position="140"/>
        <end position="158"/>
    </location>
</feature>
<evidence type="ECO:0000256" key="1">
    <source>
        <dbReference type="SAM" id="MobiDB-lite"/>
    </source>
</evidence>